<name>A0ACB8Y9X2_ARCLA</name>
<evidence type="ECO:0000313" key="1">
    <source>
        <dbReference type="EMBL" id="KAI3681836.1"/>
    </source>
</evidence>
<organism evidence="1 2">
    <name type="scientific">Arctium lappa</name>
    <name type="common">Greater burdock</name>
    <name type="synonym">Lappa major</name>
    <dbReference type="NCBI Taxonomy" id="4217"/>
    <lineage>
        <taxon>Eukaryota</taxon>
        <taxon>Viridiplantae</taxon>
        <taxon>Streptophyta</taxon>
        <taxon>Embryophyta</taxon>
        <taxon>Tracheophyta</taxon>
        <taxon>Spermatophyta</taxon>
        <taxon>Magnoliopsida</taxon>
        <taxon>eudicotyledons</taxon>
        <taxon>Gunneridae</taxon>
        <taxon>Pentapetalae</taxon>
        <taxon>asterids</taxon>
        <taxon>campanulids</taxon>
        <taxon>Asterales</taxon>
        <taxon>Asteraceae</taxon>
        <taxon>Carduoideae</taxon>
        <taxon>Cardueae</taxon>
        <taxon>Arctiinae</taxon>
        <taxon>Arctium</taxon>
    </lineage>
</organism>
<reference evidence="2" key="1">
    <citation type="journal article" date="2022" name="Mol. Ecol. Resour.">
        <title>The genomes of chicory, endive, great burdock and yacon provide insights into Asteraceae palaeo-polyploidization history and plant inulin production.</title>
        <authorList>
            <person name="Fan W."/>
            <person name="Wang S."/>
            <person name="Wang H."/>
            <person name="Wang A."/>
            <person name="Jiang F."/>
            <person name="Liu H."/>
            <person name="Zhao H."/>
            <person name="Xu D."/>
            <person name="Zhang Y."/>
        </authorList>
    </citation>
    <scope>NUCLEOTIDE SEQUENCE [LARGE SCALE GENOMIC DNA]</scope>
    <source>
        <strain evidence="2">cv. Niubang</strain>
    </source>
</reference>
<sequence length="301" mass="34325">MGSSPKFRSIDHTFTTNLQSSMDSPKVITISMTDYDATDSSSDEENPQFDRRRKVKRYTTVIKFRHDFVRKISGENGGKKQSRRKKEPPAAVAVGGRKFRGVRQRPWGRWSAEIRDPVRRTRVWLGTFDTAEEAAAVYDRRAIELRGSQALTNFIEPPPPPVSVSGQCSGKELPDICSPTSVLRVCKTEDVSENPSKVNLCSPTSVLRFCKTEDILENPLKPNRYEPLTKNPFSDDDFRYDSNFEYDFFDFRIPSPIILEEINFPDRIDMESSKILSGLDVDLESWVSNVDSFFQDSLATK</sequence>
<gene>
    <name evidence="1" type="ORF">L6452_36641</name>
</gene>
<accession>A0ACB8Y9X2</accession>
<proteinExistence type="predicted"/>
<dbReference type="EMBL" id="CM042059">
    <property type="protein sequence ID" value="KAI3681836.1"/>
    <property type="molecule type" value="Genomic_DNA"/>
</dbReference>
<evidence type="ECO:0000313" key="2">
    <source>
        <dbReference type="Proteomes" id="UP001055879"/>
    </source>
</evidence>
<comment type="caution">
    <text evidence="1">The sequence shown here is derived from an EMBL/GenBank/DDBJ whole genome shotgun (WGS) entry which is preliminary data.</text>
</comment>
<protein>
    <submittedName>
        <fullName evidence="1">Uncharacterized protein</fullName>
    </submittedName>
</protein>
<reference evidence="1 2" key="2">
    <citation type="journal article" date="2022" name="Mol. Ecol. Resour.">
        <title>The genomes of chicory, endive, great burdock and yacon provide insights into Asteraceae paleo-polyploidization history and plant inulin production.</title>
        <authorList>
            <person name="Fan W."/>
            <person name="Wang S."/>
            <person name="Wang H."/>
            <person name="Wang A."/>
            <person name="Jiang F."/>
            <person name="Liu H."/>
            <person name="Zhao H."/>
            <person name="Xu D."/>
            <person name="Zhang Y."/>
        </authorList>
    </citation>
    <scope>NUCLEOTIDE SEQUENCE [LARGE SCALE GENOMIC DNA]</scope>
    <source>
        <strain evidence="2">cv. Niubang</strain>
    </source>
</reference>
<keyword evidence="2" id="KW-1185">Reference proteome</keyword>
<dbReference type="Proteomes" id="UP001055879">
    <property type="component" value="Linkage Group LG13"/>
</dbReference>